<feature type="domain" description="Histidine kinase" evidence="15">
    <location>
        <begin position="416"/>
        <end position="638"/>
    </location>
</feature>
<dbReference type="GO" id="GO:0000155">
    <property type="term" value="F:phosphorelay sensor kinase activity"/>
    <property type="evidence" value="ECO:0007669"/>
    <property type="project" value="InterPro"/>
</dbReference>
<dbReference type="InterPro" id="IPR004358">
    <property type="entry name" value="Sig_transdc_His_kin-like_C"/>
</dbReference>
<evidence type="ECO:0000256" key="12">
    <source>
        <dbReference type="ARBA" id="ARBA00023012"/>
    </source>
</evidence>
<proteinExistence type="predicted"/>
<evidence type="ECO:0000256" key="9">
    <source>
        <dbReference type="ARBA" id="ARBA00022777"/>
    </source>
</evidence>
<dbReference type="InterPro" id="IPR004010">
    <property type="entry name" value="Double_Cache_2"/>
</dbReference>
<dbReference type="CDD" id="cd00082">
    <property type="entry name" value="HisKA"/>
    <property type="match status" value="1"/>
</dbReference>
<dbReference type="Proteomes" id="UP000263040">
    <property type="component" value="Chromosome"/>
</dbReference>
<dbReference type="InterPro" id="IPR036097">
    <property type="entry name" value="HisK_dim/P_sf"/>
</dbReference>
<organism evidence="16 17">
    <name type="scientific">Arcobacter suis CECT 7833</name>
    <dbReference type="NCBI Taxonomy" id="663365"/>
    <lineage>
        <taxon>Bacteria</taxon>
        <taxon>Pseudomonadati</taxon>
        <taxon>Campylobacterota</taxon>
        <taxon>Epsilonproteobacteria</taxon>
        <taxon>Campylobacterales</taxon>
        <taxon>Arcobacteraceae</taxon>
        <taxon>Arcobacter</taxon>
    </lineage>
</organism>
<keyword evidence="10" id="KW-0067">ATP-binding</keyword>
<keyword evidence="11 14" id="KW-1133">Transmembrane helix</keyword>
<dbReference type="InterPro" id="IPR005467">
    <property type="entry name" value="His_kinase_dom"/>
</dbReference>
<sequence>MLSKKEIKLIKFIKYTPIFVVGLICLIITILLSIEKNISLKKDLENLQKDYFEKNREIIKNEVNKVFDYIEHKKLNSEDELKENLKDRVEEAFTLVNYIYEKYKNTESKEQIINRIKDSLRPIRFNDNRGYFYISSMDGINILHPINPEFENKLIINYKDNFGNFVLKKIIDNLQNKKETFTTLYWQKLDDSTHQYKKITYNKIFEPYNLIIGTGEYLSDFENIIKEEVLSYISTIRYDKNGYIFIVDENGVYLSHIEKSYIGLNRINLKDENEVMITKEILNLAKNGNDGYLKYIGTVKPETKYFSEKISYVKGFKEWNWAISTGFYTDELAKQINEKQTEIKDRYTKNLTNLILISILLTGVFLIISFYISKKLEKRFYKYKEQVLNHIKKNREKDTILAQQAKMAAMGEMLENIAHQWRQPLSTISTISTGIKIQYEYSEVKKEEVIKSMNTIATTTKYLSQTIDDFRDYFNPKKEATYFNLRDIFDKVSDLLEPQLHLKNIQIIKDIDDINIFGMENEFLQVIINILNNSKDEFERKEFEKKYIFIDTKITEDETIVIIKDNAGGIEEEIINRVFEPYFTTKFKSKGTGIGLYMSKEIIEKHMNGSLLVKNEKYVYKDKSYTGATFSVIFSNNQELKSN</sequence>
<dbReference type="PANTHER" id="PTHR43065">
    <property type="entry name" value="SENSOR HISTIDINE KINASE"/>
    <property type="match status" value="1"/>
</dbReference>
<dbReference type="Pfam" id="PF08269">
    <property type="entry name" value="dCache_2"/>
    <property type="match status" value="1"/>
</dbReference>
<keyword evidence="9 16" id="KW-0418">Kinase</keyword>
<keyword evidence="12" id="KW-0902">Two-component regulatory system</keyword>
<feature type="transmembrane region" description="Helical" evidence="14">
    <location>
        <begin position="351"/>
        <end position="372"/>
    </location>
</feature>
<dbReference type="InterPro" id="IPR036890">
    <property type="entry name" value="HATPase_C_sf"/>
</dbReference>
<dbReference type="AlphaFoldDB" id="A0AAD0SV58"/>
<comment type="subcellular location">
    <subcellularLocation>
        <location evidence="2">Cell membrane</location>
        <topology evidence="2">Multi-pass membrane protein</topology>
    </subcellularLocation>
</comment>
<dbReference type="InterPro" id="IPR003594">
    <property type="entry name" value="HATPase_dom"/>
</dbReference>
<dbReference type="SUPFAM" id="SSF47384">
    <property type="entry name" value="Homodimeric domain of signal transducing histidine kinase"/>
    <property type="match status" value="1"/>
</dbReference>
<reference evidence="16 17" key="1">
    <citation type="submission" date="2018-08" db="EMBL/GenBank/DDBJ databases">
        <title>Complete genome of the Arcobacter suis type strain LMG 26152.</title>
        <authorList>
            <person name="Miller W.G."/>
            <person name="Yee E."/>
            <person name="Bono J.L."/>
        </authorList>
    </citation>
    <scope>NUCLEOTIDE SEQUENCE [LARGE SCALE GENOMIC DNA]</scope>
    <source>
        <strain evidence="16 17">CECT 7833</strain>
    </source>
</reference>
<dbReference type="Gene3D" id="1.10.287.130">
    <property type="match status" value="1"/>
</dbReference>
<evidence type="ECO:0000256" key="10">
    <source>
        <dbReference type="ARBA" id="ARBA00022840"/>
    </source>
</evidence>
<dbReference type="Gene3D" id="3.30.450.20">
    <property type="entry name" value="PAS domain"/>
    <property type="match status" value="2"/>
</dbReference>
<keyword evidence="7 14" id="KW-0812">Transmembrane</keyword>
<evidence type="ECO:0000256" key="3">
    <source>
        <dbReference type="ARBA" id="ARBA00012438"/>
    </source>
</evidence>
<dbReference type="Gene3D" id="3.30.565.10">
    <property type="entry name" value="Histidine kinase-like ATPase, C-terminal domain"/>
    <property type="match status" value="1"/>
</dbReference>
<evidence type="ECO:0000256" key="4">
    <source>
        <dbReference type="ARBA" id="ARBA00022475"/>
    </source>
</evidence>
<evidence type="ECO:0000256" key="7">
    <source>
        <dbReference type="ARBA" id="ARBA00022692"/>
    </source>
</evidence>
<evidence type="ECO:0000256" key="2">
    <source>
        <dbReference type="ARBA" id="ARBA00004651"/>
    </source>
</evidence>
<evidence type="ECO:0000313" key="16">
    <source>
        <dbReference type="EMBL" id="AXX88967.1"/>
    </source>
</evidence>
<dbReference type="EMBL" id="CP032100">
    <property type="protein sequence ID" value="AXX88967.1"/>
    <property type="molecule type" value="Genomic_DNA"/>
</dbReference>
<protein>
    <recommendedName>
        <fullName evidence="3">histidine kinase</fullName>
        <ecNumber evidence="3">2.7.13.3</ecNumber>
    </recommendedName>
</protein>
<evidence type="ECO:0000259" key="15">
    <source>
        <dbReference type="PROSITE" id="PS50109"/>
    </source>
</evidence>
<feature type="transmembrane region" description="Helical" evidence="14">
    <location>
        <begin position="12"/>
        <end position="34"/>
    </location>
</feature>
<keyword evidence="5" id="KW-0597">Phosphoprotein</keyword>
<evidence type="ECO:0000256" key="6">
    <source>
        <dbReference type="ARBA" id="ARBA00022679"/>
    </source>
</evidence>
<keyword evidence="13 14" id="KW-0472">Membrane</keyword>
<dbReference type="GO" id="GO:0005524">
    <property type="term" value="F:ATP binding"/>
    <property type="evidence" value="ECO:0007669"/>
    <property type="project" value="UniProtKB-KW"/>
</dbReference>
<keyword evidence="17" id="KW-1185">Reference proteome</keyword>
<dbReference type="PANTHER" id="PTHR43065:SF46">
    <property type="entry name" value="C4-DICARBOXYLATE TRANSPORT SENSOR PROTEIN DCTB"/>
    <property type="match status" value="1"/>
</dbReference>
<dbReference type="PROSITE" id="PS50109">
    <property type="entry name" value="HIS_KIN"/>
    <property type="match status" value="1"/>
</dbReference>
<dbReference type="Pfam" id="PF02518">
    <property type="entry name" value="HATPase_c"/>
    <property type="match status" value="1"/>
</dbReference>
<evidence type="ECO:0000313" key="17">
    <source>
        <dbReference type="Proteomes" id="UP000263040"/>
    </source>
</evidence>
<dbReference type="SMART" id="SM00387">
    <property type="entry name" value="HATPase_c"/>
    <property type="match status" value="1"/>
</dbReference>
<dbReference type="RefSeq" id="WP_118885528.1">
    <property type="nucleotide sequence ID" value="NZ_CP032100.1"/>
</dbReference>
<dbReference type="SUPFAM" id="SSF55874">
    <property type="entry name" value="ATPase domain of HSP90 chaperone/DNA topoisomerase II/histidine kinase"/>
    <property type="match status" value="1"/>
</dbReference>
<evidence type="ECO:0000256" key="5">
    <source>
        <dbReference type="ARBA" id="ARBA00022553"/>
    </source>
</evidence>
<dbReference type="EC" id="2.7.13.3" evidence="3"/>
<keyword evidence="8" id="KW-0547">Nucleotide-binding</keyword>
<evidence type="ECO:0000256" key="8">
    <source>
        <dbReference type="ARBA" id="ARBA00022741"/>
    </source>
</evidence>
<evidence type="ECO:0000256" key="14">
    <source>
        <dbReference type="SAM" id="Phobius"/>
    </source>
</evidence>
<name>A0AAD0SV58_9BACT</name>
<keyword evidence="6" id="KW-0808">Transferase</keyword>
<dbReference type="SMART" id="SM01049">
    <property type="entry name" value="Cache_2"/>
    <property type="match status" value="2"/>
</dbReference>
<gene>
    <name evidence="16" type="ORF">ASUIS_0460</name>
</gene>
<keyword evidence="4" id="KW-1003">Cell membrane</keyword>
<dbReference type="InterPro" id="IPR033480">
    <property type="entry name" value="sCache_2"/>
</dbReference>
<dbReference type="PRINTS" id="PR00344">
    <property type="entry name" value="BCTRLSENSOR"/>
</dbReference>
<comment type="catalytic activity">
    <reaction evidence="1">
        <text>ATP + protein L-histidine = ADP + protein N-phospho-L-histidine.</text>
        <dbReference type="EC" id="2.7.13.3"/>
    </reaction>
</comment>
<dbReference type="GO" id="GO:0005886">
    <property type="term" value="C:plasma membrane"/>
    <property type="evidence" value="ECO:0007669"/>
    <property type="project" value="UniProtKB-SubCell"/>
</dbReference>
<dbReference type="KEGG" id="asui:ASUIS_0460"/>
<evidence type="ECO:0000256" key="11">
    <source>
        <dbReference type="ARBA" id="ARBA00022989"/>
    </source>
</evidence>
<dbReference type="InterPro" id="IPR003661">
    <property type="entry name" value="HisK_dim/P_dom"/>
</dbReference>
<evidence type="ECO:0000256" key="13">
    <source>
        <dbReference type="ARBA" id="ARBA00023136"/>
    </source>
</evidence>
<accession>A0AAD0SV58</accession>
<evidence type="ECO:0000256" key="1">
    <source>
        <dbReference type="ARBA" id="ARBA00000085"/>
    </source>
</evidence>